<dbReference type="CDD" id="cd12797">
    <property type="entry name" value="M23_peptidase"/>
    <property type="match status" value="1"/>
</dbReference>
<evidence type="ECO:0000256" key="3">
    <source>
        <dbReference type="ARBA" id="ARBA00022670"/>
    </source>
</evidence>
<dbReference type="InterPro" id="IPR050570">
    <property type="entry name" value="Cell_wall_metabolism_enzyme"/>
</dbReference>
<dbReference type="InterPro" id="IPR045834">
    <property type="entry name" value="Csd3_N2"/>
</dbReference>
<feature type="domain" description="Csd3-like second N-terminal" evidence="10">
    <location>
        <begin position="156"/>
        <end position="277"/>
    </location>
</feature>
<evidence type="ECO:0000256" key="4">
    <source>
        <dbReference type="ARBA" id="ARBA00022723"/>
    </source>
</evidence>
<evidence type="ECO:0000256" key="5">
    <source>
        <dbReference type="ARBA" id="ARBA00022801"/>
    </source>
</evidence>
<organism evidence="11 12">
    <name type="scientific">Phocaeicola faecium</name>
    <dbReference type="NCBI Taxonomy" id="2762213"/>
    <lineage>
        <taxon>Bacteria</taxon>
        <taxon>Pseudomonadati</taxon>
        <taxon>Bacteroidota</taxon>
        <taxon>Bacteroidia</taxon>
        <taxon>Bacteroidales</taxon>
        <taxon>Bacteroidaceae</taxon>
        <taxon>Phocaeicola</taxon>
    </lineage>
</organism>
<dbReference type="Pfam" id="PF01551">
    <property type="entry name" value="Peptidase_M23"/>
    <property type="match status" value="1"/>
</dbReference>
<evidence type="ECO:0000256" key="7">
    <source>
        <dbReference type="ARBA" id="ARBA00023049"/>
    </source>
</evidence>
<keyword evidence="5" id="KW-0378">Hydrolase</keyword>
<protein>
    <submittedName>
        <fullName evidence="11">Peptidoglycan DD-metalloendopeptidase family protein</fullName>
    </submittedName>
</protein>
<dbReference type="Gene3D" id="2.70.70.10">
    <property type="entry name" value="Glucose Permease (Domain IIA)"/>
    <property type="match status" value="1"/>
</dbReference>
<comment type="cofactor">
    <cofactor evidence="1">
        <name>Zn(2+)</name>
        <dbReference type="ChEBI" id="CHEBI:29105"/>
    </cofactor>
</comment>
<keyword evidence="4" id="KW-0479">Metal-binding</keyword>
<keyword evidence="8" id="KW-0472">Membrane</keyword>
<comment type="subcellular location">
    <subcellularLocation>
        <location evidence="2">Cell envelope</location>
    </subcellularLocation>
</comment>
<keyword evidence="8" id="KW-1133">Transmembrane helix</keyword>
<evidence type="ECO:0000256" key="8">
    <source>
        <dbReference type="SAM" id="Phobius"/>
    </source>
</evidence>
<evidence type="ECO:0000256" key="1">
    <source>
        <dbReference type="ARBA" id="ARBA00001947"/>
    </source>
</evidence>
<sequence length="420" mass="47696">MKRITKNVFGISAGVLMVLFAGLGIATWINKEESRKALDEVEVTDSAEVSEIVYKYGIPVDNYNVRYGIVQANQNLSVLLQKHGLSVGEVHELNKLSEGIFDVRKIRSGQAYAVFETKDSLPRTSFFVYEENPKSYVVFDVRNRKYEVRRGENPVEWKRKQVKGKVESSLWVAMQEHDTSPQLAMILSNIFGWTIDFFGLQKQDEFRVIYEQEYVEGKELPNFRVLAASFNHEDSLYYAIPFVQDGEELYYNEKGNSLEGAFLKAPLDFYRISSRFSNSRFHPVLKRYRAHHGVDYAAPTGTPVYAIGNGKVIAKGFQAGGGGNYVKIRHNSVYETTYMHLSRFAKGLKVGNEVKQKEVIGYVGATGLATGPHLDFRVYEHGKPINPLHIKSQPKKPISPMNMPQFTVVRDSLVNELSRL</sequence>
<dbReference type="Proteomes" id="UP000616346">
    <property type="component" value="Unassembled WGS sequence"/>
</dbReference>
<feature type="domain" description="M23ase beta-sheet core" evidence="9">
    <location>
        <begin position="290"/>
        <end position="387"/>
    </location>
</feature>
<keyword evidence="7" id="KW-0482">Metalloprotease</keyword>
<name>A0ABR8V808_9BACT</name>
<evidence type="ECO:0000259" key="10">
    <source>
        <dbReference type="Pfam" id="PF19425"/>
    </source>
</evidence>
<keyword evidence="6" id="KW-0862">Zinc</keyword>
<keyword evidence="3" id="KW-0645">Protease</keyword>
<gene>
    <name evidence="11" type="ORF">H9626_01135</name>
</gene>
<dbReference type="Pfam" id="PF19425">
    <property type="entry name" value="Csd3_N2"/>
    <property type="match status" value="1"/>
</dbReference>
<dbReference type="InterPro" id="IPR016047">
    <property type="entry name" value="M23ase_b-sheet_dom"/>
</dbReference>
<accession>A0ABR8V808</accession>
<evidence type="ECO:0000256" key="2">
    <source>
        <dbReference type="ARBA" id="ARBA00004196"/>
    </source>
</evidence>
<evidence type="ECO:0000313" key="11">
    <source>
        <dbReference type="EMBL" id="MBD8000832.1"/>
    </source>
</evidence>
<evidence type="ECO:0000313" key="12">
    <source>
        <dbReference type="Proteomes" id="UP000616346"/>
    </source>
</evidence>
<reference evidence="11 12" key="1">
    <citation type="submission" date="2020-08" db="EMBL/GenBank/DDBJ databases">
        <title>A Genomic Blueprint of the Chicken Gut Microbiome.</title>
        <authorList>
            <person name="Gilroy R."/>
            <person name="Ravi A."/>
            <person name="Getino M."/>
            <person name="Pursley I."/>
            <person name="Horton D.L."/>
            <person name="Alikhan N.-F."/>
            <person name="Baker D."/>
            <person name="Gharbi K."/>
            <person name="Hall N."/>
            <person name="Watson M."/>
            <person name="Adriaenssens E.M."/>
            <person name="Foster-Nyarko E."/>
            <person name="Jarju S."/>
            <person name="Secka A."/>
            <person name="Antonio M."/>
            <person name="Oren A."/>
            <person name="Chaudhuri R."/>
            <person name="La Ragione R.M."/>
            <person name="Hildebrand F."/>
            <person name="Pallen M.J."/>
        </authorList>
    </citation>
    <scope>NUCLEOTIDE SEQUENCE [LARGE SCALE GENOMIC DNA]</scope>
    <source>
        <strain evidence="11 12">Sa1YUN3</strain>
    </source>
</reference>
<comment type="caution">
    <text evidence="11">The sequence shown here is derived from an EMBL/GenBank/DDBJ whole genome shotgun (WGS) entry which is preliminary data.</text>
</comment>
<keyword evidence="12" id="KW-1185">Reference proteome</keyword>
<dbReference type="SUPFAM" id="SSF51261">
    <property type="entry name" value="Duplicated hybrid motif"/>
    <property type="match status" value="1"/>
</dbReference>
<proteinExistence type="predicted"/>
<dbReference type="InterPro" id="IPR011055">
    <property type="entry name" value="Dup_hybrid_motif"/>
</dbReference>
<feature type="transmembrane region" description="Helical" evidence="8">
    <location>
        <begin position="7"/>
        <end position="29"/>
    </location>
</feature>
<dbReference type="EMBL" id="JACSPQ010000001">
    <property type="protein sequence ID" value="MBD8000832.1"/>
    <property type="molecule type" value="Genomic_DNA"/>
</dbReference>
<dbReference type="RefSeq" id="WP_178256132.1">
    <property type="nucleotide sequence ID" value="NZ_JACSPQ010000001.1"/>
</dbReference>
<keyword evidence="8" id="KW-0812">Transmembrane</keyword>
<evidence type="ECO:0000256" key="6">
    <source>
        <dbReference type="ARBA" id="ARBA00022833"/>
    </source>
</evidence>
<dbReference type="PANTHER" id="PTHR21666:SF288">
    <property type="entry name" value="CELL DIVISION PROTEIN YTFB"/>
    <property type="match status" value="1"/>
</dbReference>
<evidence type="ECO:0000259" key="9">
    <source>
        <dbReference type="Pfam" id="PF01551"/>
    </source>
</evidence>
<dbReference type="PANTHER" id="PTHR21666">
    <property type="entry name" value="PEPTIDASE-RELATED"/>
    <property type="match status" value="1"/>
</dbReference>
<dbReference type="Gene3D" id="3.10.450.350">
    <property type="match status" value="1"/>
</dbReference>